<evidence type="ECO:0000256" key="3">
    <source>
        <dbReference type="ARBA" id="ARBA00022514"/>
    </source>
</evidence>
<dbReference type="InterPro" id="IPR001398">
    <property type="entry name" value="Macrophage_inhib_fac"/>
</dbReference>
<evidence type="ECO:0000313" key="14">
    <source>
        <dbReference type="Proteomes" id="UP000009022"/>
    </source>
</evidence>
<evidence type="ECO:0000256" key="2">
    <source>
        <dbReference type="ARBA" id="ARBA00005851"/>
    </source>
</evidence>
<dbReference type="InterPro" id="IPR014347">
    <property type="entry name" value="Tautomerase/MIF_sf"/>
</dbReference>
<comment type="similarity">
    <text evidence="2">Belongs to the MIF family.</text>
</comment>
<dbReference type="AlphaFoldDB" id="B3RPN6"/>
<dbReference type="RefSeq" id="XP_002110055.1">
    <property type="nucleotide sequence ID" value="XM_002110019.1"/>
</dbReference>
<evidence type="ECO:0000256" key="1">
    <source>
        <dbReference type="ARBA" id="ARBA00004613"/>
    </source>
</evidence>
<dbReference type="OrthoDB" id="255819at2759"/>
<dbReference type="Pfam" id="PF01187">
    <property type="entry name" value="MIF"/>
    <property type="match status" value="1"/>
</dbReference>
<dbReference type="Gene3D" id="3.30.429.10">
    <property type="entry name" value="Macrophage Migration Inhibitory Factor"/>
    <property type="match status" value="1"/>
</dbReference>
<dbReference type="EC" id="5.3.3.12" evidence="8"/>
<accession>B3RPN6</accession>
<dbReference type="EC" id="5.3.2.1" evidence="9"/>
<comment type="subcellular location">
    <subcellularLocation>
        <location evidence="1">Secreted</location>
    </subcellularLocation>
</comment>
<organism evidence="13 14">
    <name type="scientific">Trichoplax adhaerens</name>
    <name type="common">Trichoplax reptans</name>
    <dbReference type="NCBI Taxonomy" id="10228"/>
    <lineage>
        <taxon>Eukaryota</taxon>
        <taxon>Metazoa</taxon>
        <taxon>Placozoa</taxon>
        <taxon>Uniplacotomia</taxon>
        <taxon>Trichoplacea</taxon>
        <taxon>Trichoplacidae</taxon>
        <taxon>Trichoplax</taxon>
    </lineage>
</organism>
<gene>
    <name evidence="13" type="ORF">TRIADDRAFT_53604</name>
</gene>
<comment type="catalytic activity">
    <reaction evidence="7">
        <text>L-dopachrome = 5,6-dihydroxyindole-2-carboxylate</text>
        <dbReference type="Rhea" id="RHEA:13041"/>
        <dbReference type="ChEBI" id="CHEBI:16875"/>
        <dbReference type="ChEBI" id="CHEBI:57509"/>
        <dbReference type="EC" id="5.3.3.12"/>
    </reaction>
</comment>
<dbReference type="GO" id="GO:0005125">
    <property type="term" value="F:cytokine activity"/>
    <property type="evidence" value="ECO:0007669"/>
    <property type="project" value="UniProtKB-KW"/>
</dbReference>
<reference evidence="13 14" key="1">
    <citation type="journal article" date="2008" name="Nature">
        <title>The Trichoplax genome and the nature of placozoans.</title>
        <authorList>
            <person name="Srivastava M."/>
            <person name="Begovic E."/>
            <person name="Chapman J."/>
            <person name="Putnam N.H."/>
            <person name="Hellsten U."/>
            <person name="Kawashima T."/>
            <person name="Kuo A."/>
            <person name="Mitros T."/>
            <person name="Salamov A."/>
            <person name="Carpenter M.L."/>
            <person name="Signorovitch A.Y."/>
            <person name="Moreno M.A."/>
            <person name="Kamm K."/>
            <person name="Grimwood J."/>
            <person name="Schmutz J."/>
            <person name="Shapiro H."/>
            <person name="Grigoriev I.V."/>
            <person name="Buss L.W."/>
            <person name="Schierwater B."/>
            <person name="Dellaporta S.L."/>
            <person name="Rokhsar D.S."/>
        </authorList>
    </citation>
    <scope>NUCLEOTIDE SEQUENCE [LARGE SCALE GENOMIC DNA]</scope>
    <source>
        <strain evidence="13 14">Grell-BS-1999</strain>
    </source>
</reference>
<evidence type="ECO:0000256" key="11">
    <source>
        <dbReference type="ARBA" id="ARBA00041912"/>
    </source>
</evidence>
<evidence type="ECO:0000256" key="10">
    <source>
        <dbReference type="ARBA" id="ARBA00041631"/>
    </source>
</evidence>
<evidence type="ECO:0000256" key="5">
    <source>
        <dbReference type="ARBA" id="ARBA00023235"/>
    </source>
</evidence>
<evidence type="ECO:0000256" key="8">
    <source>
        <dbReference type="ARBA" id="ARBA00038932"/>
    </source>
</evidence>
<name>B3RPN6_TRIAD</name>
<keyword evidence="3" id="KW-0202">Cytokine</keyword>
<dbReference type="KEGG" id="tad:TRIADDRAFT_53604"/>
<evidence type="ECO:0000256" key="7">
    <source>
        <dbReference type="ARBA" id="ARBA00036823"/>
    </source>
</evidence>
<evidence type="ECO:0000256" key="6">
    <source>
        <dbReference type="ARBA" id="ARBA00036735"/>
    </source>
</evidence>
<dbReference type="GO" id="GO:0004167">
    <property type="term" value="F:dopachrome isomerase activity"/>
    <property type="evidence" value="ECO:0007669"/>
    <property type="project" value="UniProtKB-EC"/>
</dbReference>
<dbReference type="HOGENOM" id="CLU_129906_1_0_1"/>
<dbReference type="FunCoup" id="B3RPN6">
    <property type="interactions" value="761"/>
</dbReference>
<proteinExistence type="inferred from homology"/>
<keyword evidence="14" id="KW-1185">Reference proteome</keyword>
<evidence type="ECO:0000256" key="12">
    <source>
        <dbReference type="ARBA" id="ARBA00042730"/>
    </source>
</evidence>
<evidence type="ECO:0000313" key="13">
    <source>
        <dbReference type="EMBL" id="EDV28221.1"/>
    </source>
</evidence>
<comment type="catalytic activity">
    <reaction evidence="6">
        <text>3-phenylpyruvate = enol-phenylpyruvate</text>
        <dbReference type="Rhea" id="RHEA:17097"/>
        <dbReference type="ChEBI" id="CHEBI:16815"/>
        <dbReference type="ChEBI" id="CHEBI:18005"/>
        <dbReference type="EC" id="5.3.2.1"/>
    </reaction>
</comment>
<sequence length="117" mass="12998">MPTVIIKTNVDRTVCNQGFQKKISRLISEIYENPIMYITVTIHHNPKLIFAGTQDPAAFMEIKTVNGTGKKENKAASKAISELLKAELGVLPERFYIYFNTIQLKDVGVLGGTLDGQ</sequence>
<protein>
    <recommendedName>
        <fullName evidence="12">L-dopachrome isomerase</fullName>
        <ecNumber evidence="9">5.3.2.1</ecNumber>
        <ecNumber evidence="8">5.3.3.12</ecNumber>
    </recommendedName>
    <alternativeName>
        <fullName evidence="10">L-dopachrome tautomerase</fullName>
    </alternativeName>
    <alternativeName>
        <fullName evidence="11">Phenylpyruvate tautomerase</fullName>
    </alternativeName>
</protein>
<dbReference type="Proteomes" id="UP000009022">
    <property type="component" value="Unassembled WGS sequence"/>
</dbReference>
<keyword evidence="5" id="KW-0413">Isomerase</keyword>
<dbReference type="eggNOG" id="KOG1759">
    <property type="taxonomic scope" value="Eukaryota"/>
</dbReference>
<dbReference type="OMA" id="NKHLHIS"/>
<dbReference type="PhylomeDB" id="B3RPN6"/>
<evidence type="ECO:0000256" key="9">
    <source>
        <dbReference type="ARBA" id="ARBA00039086"/>
    </source>
</evidence>
<dbReference type="GO" id="GO:0050178">
    <property type="term" value="F:phenylpyruvate tautomerase activity"/>
    <property type="evidence" value="ECO:0000318"/>
    <property type="project" value="GO_Central"/>
</dbReference>
<keyword evidence="4" id="KW-0964">Secreted</keyword>
<dbReference type="PANTHER" id="PTHR11954">
    <property type="entry name" value="D-DOPACHROME DECARBOXYLASE"/>
    <property type="match status" value="1"/>
</dbReference>
<dbReference type="GeneID" id="6751270"/>
<dbReference type="GO" id="GO:0005615">
    <property type="term" value="C:extracellular space"/>
    <property type="evidence" value="ECO:0000318"/>
    <property type="project" value="GO_Central"/>
</dbReference>
<dbReference type="EMBL" id="DS985242">
    <property type="protein sequence ID" value="EDV28221.1"/>
    <property type="molecule type" value="Genomic_DNA"/>
</dbReference>
<dbReference type="STRING" id="10228.B3RPN6"/>
<dbReference type="SUPFAM" id="SSF55331">
    <property type="entry name" value="Tautomerase/MIF"/>
    <property type="match status" value="1"/>
</dbReference>
<dbReference type="PANTHER" id="PTHR11954:SF6">
    <property type="entry name" value="MACROPHAGE MIGRATION INHIBITORY FACTOR"/>
    <property type="match status" value="1"/>
</dbReference>
<dbReference type="CTD" id="6751270"/>
<dbReference type="InParanoid" id="B3RPN6"/>
<evidence type="ECO:0000256" key="4">
    <source>
        <dbReference type="ARBA" id="ARBA00022525"/>
    </source>
</evidence>